<dbReference type="GO" id="GO:0005525">
    <property type="term" value="F:GTP binding"/>
    <property type="evidence" value="ECO:0007669"/>
    <property type="project" value="UniProtKB-KW"/>
</dbReference>
<name>A0A2T9Y0G2_9FUNG</name>
<feature type="coiled-coil region" evidence="7">
    <location>
        <begin position="358"/>
        <end position="407"/>
    </location>
</feature>
<reference evidence="9 10" key="1">
    <citation type="journal article" date="2018" name="MBio">
        <title>Comparative Genomics Reveals the Core Gene Toolbox for the Fungus-Insect Symbiosis.</title>
        <authorList>
            <person name="Wang Y."/>
            <person name="Stata M."/>
            <person name="Wang W."/>
            <person name="Stajich J.E."/>
            <person name="White M.M."/>
            <person name="Moncalvo J.M."/>
        </authorList>
    </citation>
    <scope>NUCLEOTIDE SEQUENCE [LARGE SCALE GENOMIC DNA]</scope>
    <source>
        <strain evidence="9 10">AUS-77-4</strain>
    </source>
</reference>
<comment type="caution">
    <text evidence="9">The sequence shown here is derived from an EMBL/GenBank/DDBJ whole genome shotgun (WGS) entry which is preliminary data.</text>
</comment>
<evidence type="ECO:0000256" key="5">
    <source>
        <dbReference type="ARBA" id="ARBA00023306"/>
    </source>
</evidence>
<sequence>MSEATSTNSGTNANVNAKVEFPKSNLRKLNADVGLSKFPDQMRRKSLKKGFNFTLMVVGEYGVGKSTLINTIFESQIFPPKDYSIPNKFDAVDIKPISAEIVENGILLNLTVIDTPGFGDLINNQHSYESIIKCIDSRFDSYLEQEMVMRKQKINDQRIDALLYFIRPTGHNLRPFDIEFMKKVHTKVNLIPIISKSDTLSKKEINGFKSRITNDINSNGIQIFKPAVDIFDSQESTLSISDITSKIPFAVVGSQDFVKDSSGMLVRGKQLPWGVVEVENENHNDFVKLRKMLVSAHMLELKSITDSVLYENYRSQKLLMNGYIQDNSVFREYDPIMAKEEELKRHKYDMEMMEIDMTKEFERKVEEKELKLKENEEELYIRYKRMKNALDLQIKELKEQKDALEAKYGPLSSIKKKGIFGL</sequence>
<dbReference type="PIRSF" id="PIRSF006698">
    <property type="entry name" value="Septin"/>
    <property type="match status" value="1"/>
</dbReference>
<dbReference type="InterPro" id="IPR027417">
    <property type="entry name" value="P-loop_NTPase"/>
</dbReference>
<dbReference type="GO" id="GO:0032161">
    <property type="term" value="C:cleavage apparatus septin structure"/>
    <property type="evidence" value="ECO:0007669"/>
    <property type="project" value="UniProtKB-ARBA"/>
</dbReference>
<dbReference type="PANTHER" id="PTHR18884">
    <property type="entry name" value="SEPTIN"/>
    <property type="match status" value="1"/>
</dbReference>
<keyword evidence="1" id="KW-0132">Cell division</keyword>
<feature type="domain" description="Septin-type G" evidence="8">
    <location>
        <begin position="49"/>
        <end position="320"/>
    </location>
</feature>
<evidence type="ECO:0000256" key="4">
    <source>
        <dbReference type="ARBA" id="ARBA00023134"/>
    </source>
</evidence>
<dbReference type="OrthoDB" id="416553at2759"/>
<proteinExistence type="inferred from homology"/>
<dbReference type="InterPro" id="IPR030379">
    <property type="entry name" value="G_SEPTIN_dom"/>
</dbReference>
<dbReference type="Proteomes" id="UP000245699">
    <property type="component" value="Unassembled WGS sequence"/>
</dbReference>
<dbReference type="Pfam" id="PF00735">
    <property type="entry name" value="Septin"/>
    <property type="match status" value="1"/>
</dbReference>
<keyword evidence="3 7" id="KW-0175">Coiled coil</keyword>
<evidence type="ECO:0000256" key="3">
    <source>
        <dbReference type="ARBA" id="ARBA00023054"/>
    </source>
</evidence>
<gene>
    <name evidence="9" type="ORF">BB559_006820</name>
</gene>
<keyword evidence="2 6" id="KW-0547">Nucleotide-binding</keyword>
<evidence type="ECO:0000259" key="8">
    <source>
        <dbReference type="PROSITE" id="PS51719"/>
    </source>
</evidence>
<keyword evidence="4 6" id="KW-0342">GTP-binding</keyword>
<organism evidence="9 10">
    <name type="scientific">Furculomyces boomerangus</name>
    <dbReference type="NCBI Taxonomy" id="61424"/>
    <lineage>
        <taxon>Eukaryota</taxon>
        <taxon>Fungi</taxon>
        <taxon>Fungi incertae sedis</taxon>
        <taxon>Zoopagomycota</taxon>
        <taxon>Kickxellomycotina</taxon>
        <taxon>Harpellomycetes</taxon>
        <taxon>Harpellales</taxon>
        <taxon>Harpellaceae</taxon>
        <taxon>Furculomyces</taxon>
    </lineage>
</organism>
<dbReference type="Gene3D" id="3.40.50.300">
    <property type="entry name" value="P-loop containing nucleotide triphosphate hydrolases"/>
    <property type="match status" value="1"/>
</dbReference>
<dbReference type="PROSITE" id="PS51719">
    <property type="entry name" value="G_SEPTIN"/>
    <property type="match status" value="1"/>
</dbReference>
<keyword evidence="5" id="KW-0131">Cell cycle</keyword>
<evidence type="ECO:0000256" key="1">
    <source>
        <dbReference type="ARBA" id="ARBA00022618"/>
    </source>
</evidence>
<evidence type="ECO:0000256" key="6">
    <source>
        <dbReference type="RuleBase" id="RU004560"/>
    </source>
</evidence>
<dbReference type="AlphaFoldDB" id="A0A2T9Y0G2"/>
<dbReference type="SUPFAM" id="SSF52540">
    <property type="entry name" value="P-loop containing nucleoside triphosphate hydrolases"/>
    <property type="match status" value="1"/>
</dbReference>
<dbReference type="CDD" id="cd01850">
    <property type="entry name" value="CDC_Septin"/>
    <property type="match status" value="1"/>
</dbReference>
<keyword evidence="10" id="KW-1185">Reference proteome</keyword>
<evidence type="ECO:0000313" key="10">
    <source>
        <dbReference type="Proteomes" id="UP000245699"/>
    </source>
</evidence>
<dbReference type="FunFam" id="3.40.50.300:FF:000162">
    <property type="entry name" value="septin-7 isoform X1"/>
    <property type="match status" value="1"/>
</dbReference>
<evidence type="ECO:0000313" key="9">
    <source>
        <dbReference type="EMBL" id="PVU85803.1"/>
    </source>
</evidence>
<protein>
    <recommendedName>
        <fullName evidence="8">Septin-type G domain-containing protein</fullName>
    </recommendedName>
</protein>
<dbReference type="STRING" id="61424.A0A2T9Y0G2"/>
<dbReference type="GO" id="GO:0031105">
    <property type="term" value="C:septin complex"/>
    <property type="evidence" value="ECO:0007669"/>
    <property type="project" value="UniProtKB-ARBA"/>
</dbReference>
<evidence type="ECO:0000256" key="7">
    <source>
        <dbReference type="SAM" id="Coils"/>
    </source>
</evidence>
<dbReference type="InterPro" id="IPR016491">
    <property type="entry name" value="Septin"/>
</dbReference>
<accession>A0A2T9Y0G2</accession>
<dbReference type="EMBL" id="MBFT01001027">
    <property type="protein sequence ID" value="PVU85803.1"/>
    <property type="molecule type" value="Genomic_DNA"/>
</dbReference>
<dbReference type="GO" id="GO:0000281">
    <property type="term" value="P:mitotic cytokinesis"/>
    <property type="evidence" value="ECO:0007669"/>
    <property type="project" value="UniProtKB-ARBA"/>
</dbReference>
<comment type="similarity">
    <text evidence="6">Belongs to the TRAFAC class TrmE-Era-EngA-EngB-Septin-like GTPase superfamily. Septin GTPase family.</text>
</comment>
<evidence type="ECO:0000256" key="2">
    <source>
        <dbReference type="ARBA" id="ARBA00022741"/>
    </source>
</evidence>